<evidence type="ECO:0000313" key="3">
    <source>
        <dbReference type="EMBL" id="AFZ37923.1"/>
    </source>
</evidence>
<reference evidence="4" key="1">
    <citation type="journal article" date="2013" name="Proc. Natl. Acad. Sci. U.S.A.">
        <title>Improving the coverage of the cyanobacterial phylum using diversity-driven genome sequencing.</title>
        <authorList>
            <person name="Shih P.M."/>
            <person name="Wu D."/>
            <person name="Latifi A."/>
            <person name="Axen S.D."/>
            <person name="Fewer D.P."/>
            <person name="Talla E."/>
            <person name="Calteau A."/>
            <person name="Cai F."/>
            <person name="Tandeau de Marsac N."/>
            <person name="Rippka R."/>
            <person name="Herdman M."/>
            <person name="Sivonen K."/>
            <person name="Coursin T."/>
            <person name="Laurent T."/>
            <person name="Goodwin L."/>
            <person name="Nolan M."/>
            <person name="Davenport K.W."/>
            <person name="Han C.S."/>
            <person name="Rubin E.M."/>
            <person name="Eisen J.A."/>
            <person name="Woyke T."/>
            <person name="Gugger M."/>
            <person name="Kerfeld C.A."/>
        </authorList>
    </citation>
    <scope>NUCLEOTIDE SEQUENCE [LARGE SCALE GENOMIC DNA]</scope>
    <source>
        <strain evidence="4">ATCC 29371 / PCC 7437</strain>
    </source>
</reference>
<dbReference type="eggNOG" id="COG0515">
    <property type="taxonomic scope" value="Bacteria"/>
</dbReference>
<dbReference type="InterPro" id="IPR000719">
    <property type="entry name" value="Prot_kinase_dom"/>
</dbReference>
<dbReference type="AlphaFoldDB" id="K9XZG8"/>
<dbReference type="STRING" id="111780.Sta7437_4458"/>
<keyword evidence="1" id="KW-0547">Nucleotide-binding</keyword>
<sequence>MTVTTNILNSNVPNSSSTISVCCTRPLMFGELSLHINEIEEEQLLENPAEQRCSVCGMNLVLQNHFVPIELLGQGGFGRTFRVYDLETPGQSIREKNERVLKQLCPAQTLTESQLQQVTYLFEQEANILGKLKHEKIPQFFNYFAFSPPSDSRQTLPLAIDLNPSLCSTDYGTNCHTYNIE</sequence>
<keyword evidence="1" id="KW-0067">ATP-binding</keyword>
<dbReference type="GO" id="GO:0004672">
    <property type="term" value="F:protein kinase activity"/>
    <property type="evidence" value="ECO:0007669"/>
    <property type="project" value="InterPro"/>
</dbReference>
<dbReference type="InterPro" id="IPR011009">
    <property type="entry name" value="Kinase-like_dom_sf"/>
</dbReference>
<dbReference type="Proteomes" id="UP000010473">
    <property type="component" value="Chromosome"/>
</dbReference>
<evidence type="ECO:0000256" key="1">
    <source>
        <dbReference type="PROSITE-ProRule" id="PRU10141"/>
    </source>
</evidence>
<keyword evidence="4" id="KW-1185">Reference proteome</keyword>
<dbReference type="Gene3D" id="3.30.200.20">
    <property type="entry name" value="Phosphorylase Kinase, domain 1"/>
    <property type="match status" value="1"/>
</dbReference>
<organism evidence="3 4">
    <name type="scientific">Stanieria cyanosphaera (strain ATCC 29371 / PCC 7437)</name>
    <dbReference type="NCBI Taxonomy" id="111780"/>
    <lineage>
        <taxon>Bacteria</taxon>
        <taxon>Bacillati</taxon>
        <taxon>Cyanobacteriota</taxon>
        <taxon>Cyanophyceae</taxon>
        <taxon>Pleurocapsales</taxon>
        <taxon>Dermocarpellaceae</taxon>
        <taxon>Stanieria</taxon>
    </lineage>
</organism>
<protein>
    <recommendedName>
        <fullName evidence="2">Protein kinase domain-containing protein</fullName>
    </recommendedName>
</protein>
<gene>
    <name evidence="3" type="ordered locus">Sta7437_4458</name>
</gene>
<dbReference type="InterPro" id="IPR017441">
    <property type="entry name" value="Protein_kinase_ATP_BS"/>
</dbReference>
<dbReference type="GO" id="GO:0005524">
    <property type="term" value="F:ATP binding"/>
    <property type="evidence" value="ECO:0007669"/>
    <property type="project" value="UniProtKB-UniRule"/>
</dbReference>
<dbReference type="RefSeq" id="WP_015195577.1">
    <property type="nucleotide sequence ID" value="NC_019748.1"/>
</dbReference>
<dbReference type="SUPFAM" id="SSF56112">
    <property type="entry name" value="Protein kinase-like (PK-like)"/>
    <property type="match status" value="1"/>
</dbReference>
<accession>K9XZG8</accession>
<dbReference type="PROSITE" id="PS00107">
    <property type="entry name" value="PROTEIN_KINASE_ATP"/>
    <property type="match status" value="1"/>
</dbReference>
<evidence type="ECO:0000259" key="2">
    <source>
        <dbReference type="PROSITE" id="PS50011"/>
    </source>
</evidence>
<dbReference type="PROSITE" id="PS50011">
    <property type="entry name" value="PROTEIN_KINASE_DOM"/>
    <property type="match status" value="1"/>
</dbReference>
<evidence type="ECO:0000313" key="4">
    <source>
        <dbReference type="Proteomes" id="UP000010473"/>
    </source>
</evidence>
<feature type="domain" description="Protein kinase" evidence="2">
    <location>
        <begin position="66"/>
        <end position="181"/>
    </location>
</feature>
<dbReference type="KEGG" id="scs:Sta7437_4458"/>
<dbReference type="EMBL" id="CP003653">
    <property type="protein sequence ID" value="AFZ37923.1"/>
    <property type="molecule type" value="Genomic_DNA"/>
</dbReference>
<feature type="binding site" evidence="1">
    <location>
        <position position="102"/>
    </location>
    <ligand>
        <name>ATP</name>
        <dbReference type="ChEBI" id="CHEBI:30616"/>
    </ligand>
</feature>
<dbReference type="HOGENOM" id="CLU_1488181_0_0_3"/>
<name>K9XZG8_STAC7</name>
<proteinExistence type="predicted"/>